<name>A0A329QZH9_9ACTN</name>
<accession>A0A329QZH9</accession>
<comment type="caution">
    <text evidence="3">The sequence shown here is derived from an EMBL/GenBank/DDBJ whole genome shotgun (WGS) entry which is preliminary data.</text>
</comment>
<evidence type="ECO:0000256" key="1">
    <source>
        <dbReference type="SAM" id="MobiDB-lite"/>
    </source>
</evidence>
<evidence type="ECO:0000313" key="3">
    <source>
        <dbReference type="EMBL" id="RAW17814.1"/>
    </source>
</evidence>
<dbReference type="GO" id="GO:0005524">
    <property type="term" value="F:ATP binding"/>
    <property type="evidence" value="ECO:0007669"/>
    <property type="project" value="TreeGrafter"/>
</dbReference>
<evidence type="ECO:0000313" key="4">
    <source>
        <dbReference type="Proteomes" id="UP000250462"/>
    </source>
</evidence>
<dbReference type="GO" id="GO:0016887">
    <property type="term" value="F:ATP hydrolysis activity"/>
    <property type="evidence" value="ECO:0007669"/>
    <property type="project" value="TreeGrafter"/>
</dbReference>
<gene>
    <name evidence="3" type="ORF">DPM12_02860</name>
</gene>
<dbReference type="GO" id="GO:0051782">
    <property type="term" value="P:negative regulation of cell division"/>
    <property type="evidence" value="ECO:0007669"/>
    <property type="project" value="TreeGrafter"/>
</dbReference>
<dbReference type="AlphaFoldDB" id="A0A329QZH9"/>
<feature type="region of interest" description="Disordered" evidence="1">
    <location>
        <begin position="48"/>
        <end position="68"/>
    </location>
</feature>
<dbReference type="EMBL" id="QMIG01000002">
    <property type="protein sequence ID" value="RAW17814.1"/>
    <property type="molecule type" value="Genomic_DNA"/>
</dbReference>
<dbReference type="PANTHER" id="PTHR43384:SF11">
    <property type="entry name" value="SEPTUM SITE DETERMINING PROTEIN"/>
    <property type="match status" value="1"/>
</dbReference>
<evidence type="ECO:0000259" key="2">
    <source>
        <dbReference type="Pfam" id="PF26563"/>
    </source>
</evidence>
<dbReference type="InterPro" id="IPR059050">
    <property type="entry name" value="Rv3660c_N"/>
</dbReference>
<dbReference type="InterPro" id="IPR050625">
    <property type="entry name" value="ParA/MinD_ATPase"/>
</dbReference>
<feature type="domain" description="Rv3660c-like CheY-like N-terminal" evidence="2">
    <location>
        <begin position="72"/>
        <end position="179"/>
    </location>
</feature>
<organism evidence="3 4">
    <name type="scientific">Phytoactinopolyspora halophila</name>
    <dbReference type="NCBI Taxonomy" id="1981511"/>
    <lineage>
        <taxon>Bacteria</taxon>
        <taxon>Bacillati</taxon>
        <taxon>Actinomycetota</taxon>
        <taxon>Actinomycetes</taxon>
        <taxon>Jiangellales</taxon>
        <taxon>Jiangellaceae</taxon>
        <taxon>Phytoactinopolyspora</taxon>
    </lineage>
</organism>
<sequence length="418" mass="44126">MRPCYMRLPQDPIDSAGCPQFAFGYSRVPPRFGTVDRTQLELLEASVTHTPAPHPIRHSATPRTPAPRPLVVTADDGILDDVLRLAAAAGVEVNVAHDPGAARSSWASVPMVVIGADQADGLAHLAPTRRRDVYLIGQDRDDPTIWRRGVVLGAEQVLFFPADESWLADRFADAAEGERGDALVVGVVGGRGGAGASVLATALGITASRRNLSAMLIDLDPFGGGLDLVLGAEEVTGLRWPDLADSRGRLSARALRAELPARHGLTVLSWDRGDVLGVSPESVQVVLAAARRACDLVVLDLPRAFDPTFDGSVSACTVILMLVPTEVRAVAAASRIAARLAALASDVRLVSRGTSPGVTGDGIADALGLELVAHMPDERRLDGQLDRGDTPGLHERGHLATTSDRILDALLFERQVAG</sequence>
<reference evidence="3 4" key="1">
    <citation type="submission" date="2018-06" db="EMBL/GenBank/DDBJ databases">
        <title>Phytoactinopolyspora halophila sp. nov., a novel halophilic actinomycete isolated from a saline soil in China.</title>
        <authorList>
            <person name="Tang S.-K."/>
        </authorList>
    </citation>
    <scope>NUCLEOTIDE SEQUENCE [LARGE SCALE GENOMIC DNA]</scope>
    <source>
        <strain evidence="3 4">YIM 96934</strain>
    </source>
</reference>
<dbReference type="Proteomes" id="UP000250462">
    <property type="component" value="Unassembled WGS sequence"/>
</dbReference>
<dbReference type="GO" id="GO:0009898">
    <property type="term" value="C:cytoplasmic side of plasma membrane"/>
    <property type="evidence" value="ECO:0007669"/>
    <property type="project" value="TreeGrafter"/>
</dbReference>
<dbReference type="GO" id="GO:0005829">
    <property type="term" value="C:cytosol"/>
    <property type="evidence" value="ECO:0007669"/>
    <property type="project" value="TreeGrafter"/>
</dbReference>
<dbReference type="Gene3D" id="3.40.50.300">
    <property type="entry name" value="P-loop containing nucleotide triphosphate hydrolases"/>
    <property type="match status" value="1"/>
</dbReference>
<protein>
    <recommendedName>
        <fullName evidence="2">Rv3660c-like CheY-like N-terminal domain-containing protein</fullName>
    </recommendedName>
</protein>
<dbReference type="NCBIfam" id="TIGR03815">
    <property type="entry name" value="CpaE_hom_Actino"/>
    <property type="match status" value="1"/>
</dbReference>
<proteinExistence type="predicted"/>
<keyword evidence="4" id="KW-1185">Reference proteome</keyword>
<dbReference type="PANTHER" id="PTHR43384">
    <property type="entry name" value="SEPTUM SITE-DETERMINING PROTEIN MIND HOMOLOG, CHLOROPLASTIC-RELATED"/>
    <property type="match status" value="1"/>
</dbReference>
<dbReference type="InterPro" id="IPR027417">
    <property type="entry name" value="P-loop_NTPase"/>
</dbReference>
<dbReference type="SUPFAM" id="SSF52540">
    <property type="entry name" value="P-loop containing nucleoside triphosphate hydrolases"/>
    <property type="match status" value="1"/>
</dbReference>
<dbReference type="Pfam" id="PF26563">
    <property type="entry name" value="Rv3660c_N"/>
    <property type="match status" value="1"/>
</dbReference>
<dbReference type="InterPro" id="IPR022521">
    <property type="entry name" value="Rv3660c"/>
</dbReference>